<dbReference type="AlphaFoldDB" id="A0A840CVY0"/>
<protein>
    <submittedName>
        <fullName evidence="1">Phage tail-like protein</fullName>
    </submittedName>
</protein>
<dbReference type="Proteomes" id="UP000555103">
    <property type="component" value="Unassembled WGS sequence"/>
</dbReference>
<dbReference type="NCBIfam" id="TIGR02241">
    <property type="entry name" value="conserved hypothetical phage tail region protein"/>
    <property type="match status" value="1"/>
</dbReference>
<comment type="caution">
    <text evidence="1">The sequence shown here is derived from an EMBL/GenBank/DDBJ whole genome shotgun (WGS) entry which is preliminary data.</text>
</comment>
<dbReference type="InterPro" id="IPR011747">
    <property type="entry name" value="CHP02241"/>
</dbReference>
<accession>A0A840CVY0</accession>
<sequence>MSNQNWMLPVSFHFQVEFSGEPKIGIISFKEASGFNFEMELENIAEGGVNDFEHKLPKQIKHSNLILKGAVILIENELIRWVNQTFEGNFNQLITRRDVKISLLNEEHEPVYNWICNKAYPVKWEVDSLDSEKNSVLIESFELVYEILKRV</sequence>
<dbReference type="PANTHER" id="PTHR38009:SF1">
    <property type="entry name" value="CONSERVED HYPOTHETICAL PHAGE TAIL PROTEIN"/>
    <property type="match status" value="1"/>
</dbReference>
<organism evidence="1 2">
    <name type="scientific">Dysgonomonas hofstadii</name>
    <dbReference type="NCBI Taxonomy" id="637886"/>
    <lineage>
        <taxon>Bacteria</taxon>
        <taxon>Pseudomonadati</taxon>
        <taxon>Bacteroidota</taxon>
        <taxon>Bacteroidia</taxon>
        <taxon>Bacteroidales</taxon>
        <taxon>Dysgonomonadaceae</taxon>
        <taxon>Dysgonomonas</taxon>
    </lineage>
</organism>
<name>A0A840CVY0_9BACT</name>
<keyword evidence="2" id="KW-1185">Reference proteome</keyword>
<dbReference type="PANTHER" id="PTHR38009">
    <property type="entry name" value="CONSERVED HYPOTHETICAL PHAGE TAIL PROTEIN"/>
    <property type="match status" value="1"/>
</dbReference>
<dbReference type="RefSeq" id="WP_183307530.1">
    <property type="nucleotide sequence ID" value="NZ_JACIEP010000008.1"/>
</dbReference>
<gene>
    <name evidence="1" type="ORF">GGR21_002538</name>
</gene>
<proteinExistence type="predicted"/>
<dbReference type="EMBL" id="JACIEP010000008">
    <property type="protein sequence ID" value="MBB4036632.1"/>
    <property type="molecule type" value="Genomic_DNA"/>
</dbReference>
<dbReference type="InterPro" id="IPR010667">
    <property type="entry name" value="Phage_T4_Gp19"/>
</dbReference>
<evidence type="ECO:0000313" key="2">
    <source>
        <dbReference type="Proteomes" id="UP000555103"/>
    </source>
</evidence>
<dbReference type="Pfam" id="PF06841">
    <property type="entry name" value="Phage_T4_gp19"/>
    <property type="match status" value="1"/>
</dbReference>
<reference evidence="1 2" key="1">
    <citation type="submission" date="2020-08" db="EMBL/GenBank/DDBJ databases">
        <title>Genomic Encyclopedia of Type Strains, Phase IV (KMG-IV): sequencing the most valuable type-strain genomes for metagenomic binning, comparative biology and taxonomic classification.</title>
        <authorList>
            <person name="Goeker M."/>
        </authorList>
    </citation>
    <scope>NUCLEOTIDE SEQUENCE [LARGE SCALE GENOMIC DNA]</scope>
    <source>
        <strain evidence="1 2">DSM 104969</strain>
    </source>
</reference>
<dbReference type="GO" id="GO:0005198">
    <property type="term" value="F:structural molecule activity"/>
    <property type="evidence" value="ECO:0007669"/>
    <property type="project" value="InterPro"/>
</dbReference>
<evidence type="ECO:0000313" key="1">
    <source>
        <dbReference type="EMBL" id="MBB4036632.1"/>
    </source>
</evidence>